<dbReference type="InterPro" id="IPR036249">
    <property type="entry name" value="Thioredoxin-like_sf"/>
</dbReference>
<keyword evidence="1" id="KW-0676">Redox-active center</keyword>
<dbReference type="CDD" id="cd03020">
    <property type="entry name" value="DsbA_DsbC_DsbG"/>
    <property type="match status" value="1"/>
</dbReference>
<comment type="subcellular location">
    <subcellularLocation>
        <location evidence="1">Periplasm</location>
    </subcellularLocation>
</comment>
<keyword evidence="3" id="KW-0812">Transmembrane</keyword>
<dbReference type="EMBL" id="JAVDKS010000021">
    <property type="protein sequence ID" value="MDQ2259513.1"/>
    <property type="molecule type" value="Genomic_DNA"/>
</dbReference>
<dbReference type="InterPro" id="IPR033954">
    <property type="entry name" value="DiS-bond_Isoase_DsbC/G"/>
</dbReference>
<evidence type="ECO:0000313" key="5">
    <source>
        <dbReference type="EMBL" id="MDQ2259513.1"/>
    </source>
</evidence>
<dbReference type="Gene3D" id="3.40.30.10">
    <property type="entry name" value="Glutaredoxin"/>
    <property type="match status" value="1"/>
</dbReference>
<organism evidence="5 6">
    <name type="scientific">Enterobacter soli</name>
    <dbReference type="NCBI Taxonomy" id="885040"/>
    <lineage>
        <taxon>Bacteria</taxon>
        <taxon>Pseudomonadati</taxon>
        <taxon>Pseudomonadota</taxon>
        <taxon>Gammaproteobacteria</taxon>
        <taxon>Enterobacterales</taxon>
        <taxon>Enterobacteriaceae</taxon>
        <taxon>Enterobacter</taxon>
    </lineage>
</organism>
<name>A0AAW8HFB4_9ENTR</name>
<evidence type="ECO:0000256" key="1">
    <source>
        <dbReference type="RuleBase" id="RU364038"/>
    </source>
</evidence>
<evidence type="ECO:0000256" key="3">
    <source>
        <dbReference type="SAM" id="Phobius"/>
    </source>
</evidence>
<dbReference type="Proteomes" id="UP001225042">
    <property type="component" value="Unassembled WGS sequence"/>
</dbReference>
<accession>A0AAW8HFB4</accession>
<dbReference type="RefSeq" id="WP_052672938.1">
    <property type="nucleotide sequence ID" value="NZ_JAVDKS010000021.1"/>
</dbReference>
<dbReference type="InterPro" id="IPR013766">
    <property type="entry name" value="Thioredoxin_domain"/>
</dbReference>
<protein>
    <recommendedName>
        <fullName evidence="1">Thiol:disulfide interchange protein</fullName>
    </recommendedName>
</protein>
<dbReference type="Pfam" id="PF13098">
    <property type="entry name" value="Thioredoxin_2"/>
    <property type="match status" value="1"/>
</dbReference>
<evidence type="ECO:0000256" key="2">
    <source>
        <dbReference type="SAM" id="MobiDB-lite"/>
    </source>
</evidence>
<evidence type="ECO:0000313" key="6">
    <source>
        <dbReference type="Proteomes" id="UP001225042"/>
    </source>
</evidence>
<feature type="transmembrane region" description="Helical" evidence="3">
    <location>
        <begin position="109"/>
        <end position="131"/>
    </location>
</feature>
<comment type="similarity">
    <text evidence="1">Belongs to the thioredoxin family. DsbC subfamily.</text>
</comment>
<dbReference type="SUPFAM" id="SSF52833">
    <property type="entry name" value="Thioredoxin-like"/>
    <property type="match status" value="1"/>
</dbReference>
<evidence type="ECO:0000259" key="4">
    <source>
        <dbReference type="PROSITE" id="PS51352"/>
    </source>
</evidence>
<dbReference type="InterPro" id="IPR012336">
    <property type="entry name" value="Thioredoxin-like_fold"/>
</dbReference>
<dbReference type="AlphaFoldDB" id="A0AAW8HFB4"/>
<feature type="compositionally biased region" description="Polar residues" evidence="2">
    <location>
        <begin position="147"/>
        <end position="177"/>
    </location>
</feature>
<comment type="caution">
    <text evidence="5">The sequence shown here is derived from an EMBL/GenBank/DDBJ whole genome shotgun (WGS) entry which is preliminary data.</text>
</comment>
<keyword evidence="3" id="KW-0472">Membrane</keyword>
<dbReference type="GO" id="GO:0042597">
    <property type="term" value="C:periplasmic space"/>
    <property type="evidence" value="ECO:0007669"/>
    <property type="project" value="UniProtKB-SubCell"/>
</dbReference>
<sequence length="354" mass="38534">MSKFTEAMNILFAKKNIVFGNTSFEQKSEDVLQLCDGGNRWSIDPSELGVIYVNENIGDISESQLVIGFAGNSSVHIYLKDSYELNEKKLNYLLDLKRNGCKKGFASKIGVAGLLTITNSILVLLTAMMLFNTATGSEGHKRIDDTVTPNHTVASESTGGVPITQNQPSSSTLNLSPEQQLRARNEQLTQPNPELAALLQKGVNAGDYSFTLGDPLKQTDKGTLYVFSDPLCPRCQDLEPLLEKLSADYRIQVFPVSVVGNSATIEASSRLVKSVLCEAPEARSAAWQKIMRDPNAPTADCEAGPIALKNNIDTFHAYNFIGTPALVRADGASFDLTKRKSAESVTHWLDEAAK</sequence>
<reference evidence="5 6" key="1">
    <citation type="submission" date="2023-08" db="EMBL/GenBank/DDBJ databases">
        <authorList>
            <person name="Dale J."/>
        </authorList>
    </citation>
    <scope>NUCLEOTIDE SEQUENCE [LARGE SCALE GENOMIC DNA]</scope>
    <source>
        <strain evidence="5 6">2023EL-00788</strain>
    </source>
</reference>
<keyword evidence="6" id="KW-1185">Reference proteome</keyword>
<gene>
    <name evidence="5" type="ORF">RBJ67_25630</name>
</gene>
<feature type="region of interest" description="Disordered" evidence="2">
    <location>
        <begin position="139"/>
        <end position="177"/>
    </location>
</feature>
<comment type="function">
    <text evidence="1">Required for disulfide bond formation in some periplasmic proteins. Acts by transferring its disulfide bond to other proteins and is reduced in the process.</text>
</comment>
<dbReference type="PROSITE" id="PS51352">
    <property type="entry name" value="THIOREDOXIN_2"/>
    <property type="match status" value="1"/>
</dbReference>
<feature type="domain" description="Thioredoxin" evidence="4">
    <location>
        <begin position="186"/>
        <end position="354"/>
    </location>
</feature>
<keyword evidence="1" id="KW-0732">Signal</keyword>
<keyword evidence="3" id="KW-1133">Transmembrane helix</keyword>
<proteinExistence type="inferred from homology"/>
<keyword evidence="1" id="KW-0574">Periplasm</keyword>